<evidence type="ECO:0000256" key="7">
    <source>
        <dbReference type="ARBA" id="ARBA00022833"/>
    </source>
</evidence>
<dbReference type="PANTHER" id="PTHR11733">
    <property type="entry name" value="ZINC METALLOPROTEASE FAMILY M13 NEPRILYSIN-RELATED"/>
    <property type="match status" value="1"/>
</dbReference>
<organism evidence="11 12">
    <name type="scientific">Aphidius gifuensis</name>
    <name type="common">Parasitoid wasp</name>
    <dbReference type="NCBI Taxonomy" id="684658"/>
    <lineage>
        <taxon>Eukaryota</taxon>
        <taxon>Metazoa</taxon>
        <taxon>Ecdysozoa</taxon>
        <taxon>Arthropoda</taxon>
        <taxon>Hexapoda</taxon>
        <taxon>Insecta</taxon>
        <taxon>Pterygota</taxon>
        <taxon>Neoptera</taxon>
        <taxon>Endopterygota</taxon>
        <taxon>Hymenoptera</taxon>
        <taxon>Apocrita</taxon>
        <taxon>Ichneumonoidea</taxon>
        <taxon>Braconidae</taxon>
        <taxon>Aphidiinae</taxon>
        <taxon>Aphidius</taxon>
    </lineage>
</organism>
<keyword evidence="12" id="KW-1185">Reference proteome</keyword>
<reference evidence="11 12" key="1">
    <citation type="submission" date="2020-08" db="EMBL/GenBank/DDBJ databases">
        <title>Aphidius gifuensis genome sequencing and assembly.</title>
        <authorList>
            <person name="Du Z."/>
        </authorList>
    </citation>
    <scope>NUCLEOTIDE SEQUENCE [LARGE SCALE GENOMIC DNA]</scope>
    <source>
        <strain evidence="11">YNYX2018</strain>
        <tissue evidence="11">Adults</tissue>
    </source>
</reference>
<feature type="domain" description="Peptidase M13 N-terminal" evidence="10">
    <location>
        <begin position="49"/>
        <end position="401"/>
    </location>
</feature>
<evidence type="ECO:0000256" key="5">
    <source>
        <dbReference type="ARBA" id="ARBA00022723"/>
    </source>
</evidence>
<dbReference type="InterPro" id="IPR008753">
    <property type="entry name" value="Peptidase_M13_N"/>
</dbReference>
<dbReference type="GO" id="GO:0046872">
    <property type="term" value="F:metal ion binding"/>
    <property type="evidence" value="ECO:0007669"/>
    <property type="project" value="UniProtKB-KW"/>
</dbReference>
<dbReference type="Pfam" id="PF05649">
    <property type="entry name" value="Peptidase_M13_N"/>
    <property type="match status" value="1"/>
</dbReference>
<keyword evidence="5" id="KW-0479">Metal-binding</keyword>
<dbReference type="PANTHER" id="PTHR11733:SF241">
    <property type="entry name" value="GH26575P-RELATED"/>
    <property type="match status" value="1"/>
</dbReference>
<gene>
    <name evidence="11" type="ORF">HCN44_009194</name>
</gene>
<keyword evidence="6" id="KW-0378">Hydrolase</keyword>
<evidence type="ECO:0000256" key="8">
    <source>
        <dbReference type="ARBA" id="ARBA00023049"/>
    </source>
</evidence>
<name>A0A834Y372_APHGI</name>
<dbReference type="PROSITE" id="PS51885">
    <property type="entry name" value="NEPRILYSIN"/>
    <property type="match status" value="1"/>
</dbReference>
<evidence type="ECO:0000259" key="9">
    <source>
        <dbReference type="Pfam" id="PF01431"/>
    </source>
</evidence>
<dbReference type="SUPFAM" id="SSF55486">
    <property type="entry name" value="Metalloproteases ('zincins'), catalytic domain"/>
    <property type="match status" value="1"/>
</dbReference>
<evidence type="ECO:0000256" key="3">
    <source>
        <dbReference type="ARBA" id="ARBA00007357"/>
    </source>
</evidence>
<dbReference type="OrthoDB" id="7684325at2759"/>
<dbReference type="AlphaFoldDB" id="A0A834Y372"/>
<evidence type="ECO:0000256" key="1">
    <source>
        <dbReference type="ARBA" id="ARBA00001947"/>
    </source>
</evidence>
<dbReference type="EMBL" id="JACMRX010000001">
    <property type="protein sequence ID" value="KAF7997796.1"/>
    <property type="molecule type" value="Genomic_DNA"/>
</dbReference>
<evidence type="ECO:0000256" key="2">
    <source>
        <dbReference type="ARBA" id="ARBA00004401"/>
    </source>
</evidence>
<dbReference type="InterPro" id="IPR018497">
    <property type="entry name" value="Peptidase_M13_C"/>
</dbReference>
<evidence type="ECO:0000313" key="11">
    <source>
        <dbReference type="EMBL" id="KAF7997796.1"/>
    </source>
</evidence>
<dbReference type="GO" id="GO:0005886">
    <property type="term" value="C:plasma membrane"/>
    <property type="evidence" value="ECO:0007669"/>
    <property type="project" value="UniProtKB-SubCell"/>
</dbReference>
<comment type="caution">
    <text evidence="11">The sequence shown here is derived from an EMBL/GenBank/DDBJ whole genome shotgun (WGS) entry which is preliminary data.</text>
</comment>
<dbReference type="InterPro" id="IPR042089">
    <property type="entry name" value="Peptidase_M13_dom_2"/>
</dbReference>
<proteinExistence type="inferred from homology"/>
<sequence>MAMNVFKNIIQIFIILNNFHYFQCHECNLTACRLEAKRLSESIETIIDPCDDFVKFACGKQFKKFNEYNNKNPANTMKPTTYRLQLFYMRNILKEKLNEDSVYEDKRPIQLAKQFWQNCKITSQDEAITATHLLLKRLGGWPTITDSWNSSHFTWVKFSKCSRRLGFLPSVFIHIGLNVDEIHKPWSPNDTIKLTIERPIFANNSKEQKALYIKIAKLLSHSKSPKINEINDALNFRKKIHQLKCLDDEKMNEITIEELLQLYPNVDWIDYLETIVNHRQSNYLSSQYRLLVNTCYLTALEKLIKSTDKRVQANYAFLGIIDDLFRIIRPQLALAFASSTSEVQDICFDATSAIFGSALDMLTAQLVDEGTLRILNELENNIIEETYEMVHHIPWIDHQTQMYTDMNRRKLSIVNLYLVEIFNDDYFDRLDLTQPTAILVLFREVNTFLLDKYYLQLENSRTRYTLQNDIAYFSLPFSPGEISVRSDLTTNKIYVPAGSILTGKLLIIPELDFLNYGVLGLEIAAGLADHIYQKGSYTNENGSEITDTSWSRSADQQFMKQQSCHMISSNMKIKKNYEQLFRTLWATEISYKAAFEFCASHLCLTTLPGLNYSARQLFWLNAVASDCDENLKLRYNTMVSQNKHFSKDFNCPLGSKMNPTDKCRIFYK</sequence>
<dbReference type="InterPro" id="IPR024079">
    <property type="entry name" value="MetalloPept_cat_dom_sf"/>
</dbReference>
<dbReference type="Pfam" id="PF01431">
    <property type="entry name" value="Peptidase_M13"/>
    <property type="match status" value="1"/>
</dbReference>
<keyword evidence="8" id="KW-0482">Metalloprotease</keyword>
<keyword evidence="7" id="KW-0862">Zinc</keyword>
<comment type="similarity">
    <text evidence="3">Belongs to the peptidase M13 family.</text>
</comment>
<dbReference type="Gene3D" id="1.10.1380.10">
    <property type="entry name" value="Neutral endopeptidase , domain2"/>
    <property type="match status" value="1"/>
</dbReference>
<dbReference type="InterPro" id="IPR000718">
    <property type="entry name" value="Peptidase_M13"/>
</dbReference>
<comment type="cofactor">
    <cofactor evidence="1">
        <name>Zn(2+)</name>
        <dbReference type="ChEBI" id="CHEBI:29105"/>
    </cofactor>
</comment>
<evidence type="ECO:0000313" key="12">
    <source>
        <dbReference type="Proteomes" id="UP000639338"/>
    </source>
</evidence>
<dbReference type="GO" id="GO:0004222">
    <property type="term" value="F:metalloendopeptidase activity"/>
    <property type="evidence" value="ECO:0007669"/>
    <property type="project" value="InterPro"/>
</dbReference>
<evidence type="ECO:0000256" key="6">
    <source>
        <dbReference type="ARBA" id="ARBA00022801"/>
    </source>
</evidence>
<protein>
    <submittedName>
        <fullName evidence="11">Uncharacterized protein</fullName>
    </submittedName>
</protein>
<dbReference type="Gene3D" id="3.40.390.10">
    <property type="entry name" value="Collagenase (Catalytic Domain)"/>
    <property type="match status" value="1"/>
</dbReference>
<comment type="subcellular location">
    <subcellularLocation>
        <location evidence="2">Cell membrane</location>
        <topology evidence="2">Single-pass type II membrane protein</topology>
    </subcellularLocation>
</comment>
<feature type="domain" description="Peptidase M13 C-terminal" evidence="9">
    <location>
        <begin position="512"/>
        <end position="665"/>
    </location>
</feature>
<evidence type="ECO:0000256" key="4">
    <source>
        <dbReference type="ARBA" id="ARBA00022670"/>
    </source>
</evidence>
<keyword evidence="4" id="KW-0645">Protease</keyword>
<dbReference type="Proteomes" id="UP000639338">
    <property type="component" value="Unassembled WGS sequence"/>
</dbReference>
<evidence type="ECO:0000259" key="10">
    <source>
        <dbReference type="Pfam" id="PF05649"/>
    </source>
</evidence>
<dbReference type="GO" id="GO:0016485">
    <property type="term" value="P:protein processing"/>
    <property type="evidence" value="ECO:0007669"/>
    <property type="project" value="TreeGrafter"/>
</dbReference>
<accession>A0A834Y372</accession>